<accession>A0ABN7AZV8</accession>
<comment type="similarity">
    <text evidence="1">Belongs to the insect beta-1,3-glucan binding protein family.</text>
</comment>
<evidence type="ECO:0000256" key="2">
    <source>
        <dbReference type="ARBA" id="ARBA00022588"/>
    </source>
</evidence>
<reference evidence="6 7" key="1">
    <citation type="submission" date="2023-09" db="EMBL/GenBank/DDBJ databases">
        <title>Nesidiocoris tenuis whole genome shotgun sequence.</title>
        <authorList>
            <person name="Shibata T."/>
            <person name="Shimoda M."/>
            <person name="Kobayashi T."/>
            <person name="Uehara T."/>
        </authorList>
    </citation>
    <scope>NUCLEOTIDE SEQUENCE [LARGE SCALE GENOMIC DNA]</scope>
    <source>
        <strain evidence="6 7">Japan</strain>
    </source>
</reference>
<keyword evidence="3" id="KW-0391">Immunity</keyword>
<dbReference type="InterPro" id="IPR050546">
    <property type="entry name" value="Glycosyl_Hydrlase_16"/>
</dbReference>
<dbReference type="Pfam" id="PF15886">
    <property type="entry name" value="CBM39"/>
    <property type="match status" value="1"/>
</dbReference>
<feature type="domain" description="GH16" evidence="4">
    <location>
        <begin position="178"/>
        <end position="523"/>
    </location>
</feature>
<protein>
    <recommendedName>
        <fullName evidence="8">GH16 domain-containing protein</fullName>
    </recommendedName>
</protein>
<feature type="domain" description="CBM39" evidence="5">
    <location>
        <begin position="89"/>
        <end position="189"/>
    </location>
</feature>
<dbReference type="PROSITE" id="PS51762">
    <property type="entry name" value="GH16_2"/>
    <property type="match status" value="1"/>
</dbReference>
<dbReference type="InterPro" id="IPR043030">
    <property type="entry name" value="BGBP_N_sf"/>
</dbReference>
<sequence>MVARLFLIQIAKTGYFLGDPIICSYELPLQEPIQGIPVRCLRVKDPRSHSHIQDLHSITRTVCRKMLVPFLLAVTWSIVSFSPVNGDDFEFPPHKIELLTPTGFRVSVPDVPGATLFAVHINFNHEMEGLEAGDVAVDIIKKKNGRWTYTNKNRRLKPGDKLYYWLYLIVDKLGHRLDDQEFLITPSHLPPVEKIPDDPTTTRKPVITTPSSNILFEDDFSKGTNKWSYEVRYSDSPESDFTVWTKDFGTSGTANNQLFIRPRLLKNVANSSFVNTGTLELNGCTTRVKKNCRRTGYSWSILPPILSSRLTTKNCFSFMYGEVEVRAKLPSGDWIVPEIWLEPKEVFYGSKSGRIYIAKALGNPSLKDASNNELGQSILQQGYSLDSTNAKHSQFYRKTAKTSWTSDFHIYKFRWTQDAIQFFVDGEETGRVAVSEDSPLNSNISGSTPLAPLDRDFYVSLGLHVGGREDFPDGSTSGEHPKPWGNRRIKHTLDFWEHRGDWHPTWKSPDDRLLVDYVRVTSL</sequence>
<dbReference type="PROSITE" id="PS51969">
    <property type="entry name" value="CBM39"/>
    <property type="match status" value="1"/>
</dbReference>
<evidence type="ECO:0008006" key="8">
    <source>
        <dbReference type="Google" id="ProtNLM"/>
    </source>
</evidence>
<keyword evidence="7" id="KW-1185">Reference proteome</keyword>
<dbReference type="Gene3D" id="2.60.120.200">
    <property type="match status" value="1"/>
</dbReference>
<evidence type="ECO:0000256" key="3">
    <source>
        <dbReference type="ARBA" id="ARBA00022859"/>
    </source>
</evidence>
<evidence type="ECO:0000259" key="4">
    <source>
        <dbReference type="PROSITE" id="PS51762"/>
    </source>
</evidence>
<keyword evidence="2" id="KW-0399">Innate immunity</keyword>
<evidence type="ECO:0000313" key="7">
    <source>
        <dbReference type="Proteomes" id="UP001307889"/>
    </source>
</evidence>
<dbReference type="PANTHER" id="PTHR10963">
    <property type="entry name" value="GLYCOSYL HYDROLASE-RELATED"/>
    <property type="match status" value="1"/>
</dbReference>
<name>A0ABN7AZV8_9HEMI</name>
<evidence type="ECO:0000256" key="1">
    <source>
        <dbReference type="ARBA" id="ARBA00008781"/>
    </source>
</evidence>
<dbReference type="PANTHER" id="PTHR10963:SF60">
    <property type="entry name" value="GRAM-NEGATIVE BACTERIA-BINDING PROTEIN 1-RELATED"/>
    <property type="match status" value="1"/>
</dbReference>
<proteinExistence type="inferred from homology"/>
<dbReference type="SUPFAM" id="SSF49899">
    <property type="entry name" value="Concanavalin A-like lectins/glucanases"/>
    <property type="match status" value="1"/>
</dbReference>
<dbReference type="InterPro" id="IPR013320">
    <property type="entry name" value="ConA-like_dom_sf"/>
</dbReference>
<dbReference type="InterPro" id="IPR000757">
    <property type="entry name" value="Beta-glucanase-like"/>
</dbReference>
<evidence type="ECO:0000313" key="6">
    <source>
        <dbReference type="EMBL" id="BES96436.1"/>
    </source>
</evidence>
<evidence type="ECO:0000259" key="5">
    <source>
        <dbReference type="PROSITE" id="PS51969"/>
    </source>
</evidence>
<dbReference type="InterPro" id="IPR031756">
    <property type="entry name" value="BGBP_N"/>
</dbReference>
<gene>
    <name evidence="6" type="ORF">NTJ_09247</name>
</gene>
<dbReference type="Gene3D" id="2.60.40.2140">
    <property type="entry name" value="Beta-1,3-glucan-recognition protein, N-terminal domain"/>
    <property type="match status" value="1"/>
</dbReference>
<dbReference type="EMBL" id="AP028915">
    <property type="protein sequence ID" value="BES96436.1"/>
    <property type="molecule type" value="Genomic_DNA"/>
</dbReference>
<organism evidence="6 7">
    <name type="scientific">Nesidiocoris tenuis</name>
    <dbReference type="NCBI Taxonomy" id="355587"/>
    <lineage>
        <taxon>Eukaryota</taxon>
        <taxon>Metazoa</taxon>
        <taxon>Ecdysozoa</taxon>
        <taxon>Arthropoda</taxon>
        <taxon>Hexapoda</taxon>
        <taxon>Insecta</taxon>
        <taxon>Pterygota</taxon>
        <taxon>Neoptera</taxon>
        <taxon>Paraneoptera</taxon>
        <taxon>Hemiptera</taxon>
        <taxon>Heteroptera</taxon>
        <taxon>Panheteroptera</taxon>
        <taxon>Cimicomorpha</taxon>
        <taxon>Miridae</taxon>
        <taxon>Dicyphina</taxon>
        <taxon>Nesidiocoris</taxon>
    </lineage>
</organism>
<dbReference type="Proteomes" id="UP001307889">
    <property type="component" value="Chromosome 7"/>
</dbReference>
<dbReference type="Pfam" id="PF00722">
    <property type="entry name" value="Glyco_hydro_16"/>
    <property type="match status" value="1"/>
</dbReference>